<evidence type="ECO:0000313" key="3">
    <source>
        <dbReference type="Proteomes" id="UP000029964"/>
    </source>
</evidence>
<dbReference type="AlphaFoldDB" id="A0A086T1L8"/>
<feature type="compositionally biased region" description="Basic and acidic residues" evidence="1">
    <location>
        <begin position="500"/>
        <end position="525"/>
    </location>
</feature>
<keyword evidence="3" id="KW-1185">Reference proteome</keyword>
<organism evidence="2 3">
    <name type="scientific">Hapsidospora chrysogenum (strain ATCC 11550 / CBS 779.69 / DSM 880 / IAM 14645 / JCM 23072 / IMI 49137)</name>
    <name type="common">Acremonium chrysogenum</name>
    <dbReference type="NCBI Taxonomy" id="857340"/>
    <lineage>
        <taxon>Eukaryota</taxon>
        <taxon>Fungi</taxon>
        <taxon>Dikarya</taxon>
        <taxon>Ascomycota</taxon>
        <taxon>Pezizomycotina</taxon>
        <taxon>Sordariomycetes</taxon>
        <taxon>Hypocreomycetidae</taxon>
        <taxon>Hypocreales</taxon>
        <taxon>Bionectriaceae</taxon>
        <taxon>Hapsidospora</taxon>
    </lineage>
</organism>
<dbReference type="HOGENOM" id="CLU_007655_1_1_1"/>
<feature type="region of interest" description="Disordered" evidence="1">
    <location>
        <begin position="492"/>
        <end position="525"/>
    </location>
</feature>
<reference evidence="3" key="1">
    <citation type="journal article" date="2014" name="Genome Announc.">
        <title>Genome sequence and annotation of Acremonium chrysogenum, producer of the beta-lactam antibiotic cephalosporin C.</title>
        <authorList>
            <person name="Terfehr D."/>
            <person name="Dahlmann T.A."/>
            <person name="Specht T."/>
            <person name="Zadra I."/>
            <person name="Kuernsteiner H."/>
            <person name="Kueck U."/>
        </authorList>
    </citation>
    <scope>NUCLEOTIDE SEQUENCE [LARGE SCALE GENOMIC DNA]</scope>
    <source>
        <strain evidence="3">ATCC 11550 / CBS 779.69 / DSM 880 / IAM 14645 / JCM 23072 / IMI 49137</strain>
    </source>
</reference>
<accession>A0A086T1L8</accession>
<evidence type="ECO:0000313" key="2">
    <source>
        <dbReference type="EMBL" id="KFH43250.1"/>
    </source>
</evidence>
<sequence length="701" mass="80531">MRLKHGEDGTWACFELLRGLHRLHLILRESSSKLREEIVDAASVVDKRVDTLREVVVRLRSFSQTWPNFHVNLLHSLLRREDYDRALEWHTVLSRQSPLGPEALGGLFSRFITDPKPEMQDALTSIYDASNVRRLYDIIIPVLYNSGNSRLAREWRKKLIEFGDHPSSVRSIPFLDFLSRYYPRTRLTPQEVALVDPGMGAEGQYEPEDGPGMQHNTKKGIYSDRFLAKWFASTWLSVEFVLNFVHRMGLEMVGPLSLQALALREPDAEAVAARISHLDKLDIRVAPQTYCKALVFFARSGEDELLNLLLQTDIHPDEFDNPKTRHRILAAAIERKDSQREALLEGVEWAVRSQEAPDYLNDLLRSMLKRGLGKAKLVIDRMAALKVKISQKNADILLDHAFQGVGKHPTRWKRKVPPGDPDAQLDRAIYITRRISSHGVAIPVQYWSNLIYSLGRLGRFEELLQLSIEFVRLYKPTIHGLIPVHRQDAPEITSTSVDPLRAEMPRGRADQETSPKRRRKSEYEELKDAHHIPSDLSFTHRHHPVQLVFDRILQQNILRWGFDQTLLKEPAVSASMDRPANRLADFDIACGVRILASLRDEGVLIDRQVLRSRIANRIILGEVPSRRHQLRDDGDVSTEHVKRLVDAAWGSEVLPSLPEFNKVVEKQRPGVWEEYPLLFQNTYRDRDRSGSELEFSTIPFI</sequence>
<comment type="caution">
    <text evidence="2">The sequence shown here is derived from an EMBL/GenBank/DDBJ whole genome shotgun (WGS) entry which is preliminary data.</text>
</comment>
<proteinExistence type="predicted"/>
<dbReference type="STRING" id="857340.A0A086T1L8"/>
<dbReference type="OrthoDB" id="5366531at2759"/>
<evidence type="ECO:0000256" key="1">
    <source>
        <dbReference type="SAM" id="MobiDB-lite"/>
    </source>
</evidence>
<gene>
    <name evidence="2" type="ORF">ACRE_059750</name>
</gene>
<dbReference type="Proteomes" id="UP000029964">
    <property type="component" value="Unassembled WGS sequence"/>
</dbReference>
<dbReference type="EMBL" id="JPKY01000073">
    <property type="protein sequence ID" value="KFH43250.1"/>
    <property type="molecule type" value="Genomic_DNA"/>
</dbReference>
<name>A0A086T1L8_HAPC1</name>
<protein>
    <submittedName>
        <fullName evidence="2">Uncharacterized protein</fullName>
    </submittedName>
</protein>